<dbReference type="EMBL" id="JABELV010000069">
    <property type="protein sequence ID" value="KAG7532283.1"/>
    <property type="molecule type" value="Genomic_DNA"/>
</dbReference>
<dbReference type="GO" id="GO:0004519">
    <property type="term" value="F:endonuclease activity"/>
    <property type="evidence" value="ECO:0007669"/>
    <property type="project" value="UniProtKB-KW"/>
</dbReference>
<evidence type="ECO:0000256" key="5">
    <source>
        <dbReference type="ARBA" id="ARBA00022801"/>
    </source>
</evidence>
<dbReference type="GO" id="GO:0003676">
    <property type="term" value="F:nucleic acid binding"/>
    <property type="evidence" value="ECO:0007669"/>
    <property type="project" value="InterPro"/>
</dbReference>
<evidence type="ECO:0000256" key="2">
    <source>
        <dbReference type="ARBA" id="ARBA00022722"/>
    </source>
</evidence>
<dbReference type="InterPro" id="IPR008947">
    <property type="entry name" value="PLipase_C/P1_nuclease_dom_sf"/>
</dbReference>
<dbReference type="AlphaFoldDB" id="A0A8K0JKH7"/>
<name>A0A8K0JKH7_9TREE</name>
<dbReference type="PANTHER" id="PTHR33146:SF29">
    <property type="entry name" value="S1_P1 NUCLEASE"/>
    <property type="match status" value="1"/>
</dbReference>
<dbReference type="Pfam" id="PF02265">
    <property type="entry name" value="S1-P1_nuclease"/>
    <property type="match status" value="1"/>
</dbReference>
<protein>
    <recommendedName>
        <fullName evidence="11">Aspergillus nuclease S(1)</fullName>
    </recommendedName>
</protein>
<dbReference type="SUPFAM" id="SSF48537">
    <property type="entry name" value="Phospholipase C/P1 nuclease"/>
    <property type="match status" value="1"/>
</dbReference>
<feature type="signal peptide" evidence="8">
    <location>
        <begin position="1"/>
        <end position="19"/>
    </location>
</feature>
<dbReference type="Gene3D" id="1.10.575.10">
    <property type="entry name" value="P1 Nuclease"/>
    <property type="match status" value="1"/>
</dbReference>
<keyword evidence="8" id="KW-0732">Signal</keyword>
<dbReference type="GO" id="GO:0006308">
    <property type="term" value="P:DNA catabolic process"/>
    <property type="evidence" value="ECO:0007669"/>
    <property type="project" value="InterPro"/>
</dbReference>
<keyword evidence="3" id="KW-0479">Metal-binding</keyword>
<dbReference type="GO" id="GO:0016788">
    <property type="term" value="F:hydrolase activity, acting on ester bonds"/>
    <property type="evidence" value="ECO:0007669"/>
    <property type="project" value="InterPro"/>
</dbReference>
<evidence type="ECO:0000313" key="10">
    <source>
        <dbReference type="Proteomes" id="UP000812966"/>
    </source>
</evidence>
<evidence type="ECO:0000256" key="3">
    <source>
        <dbReference type="ARBA" id="ARBA00022723"/>
    </source>
</evidence>
<evidence type="ECO:0000256" key="6">
    <source>
        <dbReference type="ARBA" id="ARBA00023157"/>
    </source>
</evidence>
<gene>
    <name evidence="9" type="ORF">FFLO_03678</name>
</gene>
<keyword evidence="2" id="KW-0540">Nuclease</keyword>
<keyword evidence="7" id="KW-0325">Glycoprotein</keyword>
<dbReference type="CDD" id="cd11010">
    <property type="entry name" value="S1-P1_nuclease"/>
    <property type="match status" value="1"/>
</dbReference>
<accession>A0A8K0JKH7</accession>
<reference evidence="9" key="1">
    <citation type="submission" date="2020-04" db="EMBL/GenBank/DDBJ databases">
        <title>Analysis of mating type loci in Filobasidium floriforme.</title>
        <authorList>
            <person name="Nowrousian M."/>
        </authorList>
    </citation>
    <scope>NUCLEOTIDE SEQUENCE</scope>
    <source>
        <strain evidence="9">CBS 6242</strain>
    </source>
</reference>
<evidence type="ECO:0000256" key="8">
    <source>
        <dbReference type="SAM" id="SignalP"/>
    </source>
</evidence>
<dbReference type="InterPro" id="IPR003154">
    <property type="entry name" value="S1/P1nuclease"/>
</dbReference>
<keyword evidence="4" id="KW-0255">Endonuclease</keyword>
<proteinExistence type="inferred from homology"/>
<organism evidence="9 10">
    <name type="scientific">Filobasidium floriforme</name>
    <dbReference type="NCBI Taxonomy" id="5210"/>
    <lineage>
        <taxon>Eukaryota</taxon>
        <taxon>Fungi</taxon>
        <taxon>Dikarya</taxon>
        <taxon>Basidiomycota</taxon>
        <taxon>Agaricomycotina</taxon>
        <taxon>Tremellomycetes</taxon>
        <taxon>Filobasidiales</taxon>
        <taxon>Filobasidiaceae</taxon>
        <taxon>Filobasidium</taxon>
    </lineage>
</organism>
<evidence type="ECO:0000313" key="9">
    <source>
        <dbReference type="EMBL" id="KAG7532283.1"/>
    </source>
</evidence>
<keyword evidence="6" id="KW-1015">Disulfide bond</keyword>
<comment type="similarity">
    <text evidence="1">Belongs to the nuclease type I family.</text>
</comment>
<evidence type="ECO:0000256" key="1">
    <source>
        <dbReference type="ARBA" id="ARBA00009547"/>
    </source>
</evidence>
<keyword evidence="10" id="KW-1185">Reference proteome</keyword>
<dbReference type="Proteomes" id="UP000812966">
    <property type="component" value="Unassembled WGS sequence"/>
</dbReference>
<sequence length="380" mass="42334">MKLLALITTVASLATQAAAWGQDGHKIVATIAQVHLHPTAKQALCKILPPEAKCHLAPVAAWADQVRGRHPETGPMHYINPRLDKPGEMCTFGEDGWINDKVNVVTAIHEKTKRLLNGTFGREDDETLRYLIHFMGDIHQPLHLTGYLRGGNDAWVNFYGRRQKLHSVWDSSILLRKIASLGNYTSSTGNRQLESALRGDIYDPYVRFIVKEGVWGWWKESSKGWFQCPEEGEHFPTNDEVGVQVEGDAGIWQQVGQVVITALPTAWGNALINNGLVRAPTPPEYSSPSALTSSNLDGWLPACPYTWGKALHPYNCRYAWPKNYHPGIELDDGEYFEKITNDKVFEQLLGRAGIRLAAVLNAIYAEGEVSRSGGAWFAEH</sequence>
<evidence type="ECO:0000256" key="4">
    <source>
        <dbReference type="ARBA" id="ARBA00022759"/>
    </source>
</evidence>
<evidence type="ECO:0000256" key="7">
    <source>
        <dbReference type="ARBA" id="ARBA00023180"/>
    </source>
</evidence>
<evidence type="ECO:0008006" key="11">
    <source>
        <dbReference type="Google" id="ProtNLM"/>
    </source>
</evidence>
<comment type="caution">
    <text evidence="9">The sequence shown here is derived from an EMBL/GenBank/DDBJ whole genome shotgun (WGS) entry which is preliminary data.</text>
</comment>
<dbReference type="PANTHER" id="PTHR33146">
    <property type="entry name" value="ENDONUCLEASE 4"/>
    <property type="match status" value="1"/>
</dbReference>
<keyword evidence="5" id="KW-0378">Hydrolase</keyword>
<dbReference type="GO" id="GO:0046872">
    <property type="term" value="F:metal ion binding"/>
    <property type="evidence" value="ECO:0007669"/>
    <property type="project" value="UniProtKB-KW"/>
</dbReference>
<feature type="chain" id="PRO_5035458982" description="Aspergillus nuclease S(1)" evidence="8">
    <location>
        <begin position="20"/>
        <end position="380"/>
    </location>
</feature>